<dbReference type="EMBL" id="JAAHCF010000444">
    <property type="protein sequence ID" value="KAK8143952.1"/>
    <property type="molecule type" value="Genomic_DNA"/>
</dbReference>
<organism evidence="2 3">
    <name type="scientific">Beauveria asiatica</name>
    <dbReference type="NCBI Taxonomy" id="1069075"/>
    <lineage>
        <taxon>Eukaryota</taxon>
        <taxon>Fungi</taxon>
        <taxon>Dikarya</taxon>
        <taxon>Ascomycota</taxon>
        <taxon>Pezizomycotina</taxon>
        <taxon>Sordariomycetes</taxon>
        <taxon>Hypocreomycetidae</taxon>
        <taxon>Hypocreales</taxon>
        <taxon>Cordycipitaceae</taxon>
        <taxon>Beauveria</taxon>
    </lineage>
</organism>
<evidence type="ECO:0000313" key="3">
    <source>
        <dbReference type="Proteomes" id="UP001397290"/>
    </source>
</evidence>
<evidence type="ECO:0000256" key="1">
    <source>
        <dbReference type="SAM" id="MobiDB-lite"/>
    </source>
</evidence>
<accession>A0AAW0RP38</accession>
<feature type="region of interest" description="Disordered" evidence="1">
    <location>
        <begin position="17"/>
        <end position="62"/>
    </location>
</feature>
<feature type="compositionally biased region" description="Polar residues" evidence="1">
    <location>
        <begin position="35"/>
        <end position="62"/>
    </location>
</feature>
<gene>
    <name evidence="2" type="ORF">G3M48_006522</name>
</gene>
<sequence>MKRLLAKYPDGLRDYMGGLEPTLARLPDTPPATPSRAQQPTQDANQGDNTGINTPQRTPLSTYNHSDEYAIWYGPELTAEVKSLKALLADDHPNRTSIIQAASDLFRCDDAWHSVSGAVGGGAVWPEWRKKGKQCIRGA</sequence>
<protein>
    <submittedName>
        <fullName evidence="2">Uncharacterized protein</fullName>
    </submittedName>
</protein>
<dbReference type="AlphaFoldDB" id="A0AAW0RP38"/>
<keyword evidence="3" id="KW-1185">Reference proteome</keyword>
<name>A0AAW0RP38_9HYPO</name>
<comment type="caution">
    <text evidence="2">The sequence shown here is derived from an EMBL/GenBank/DDBJ whole genome shotgun (WGS) entry which is preliminary data.</text>
</comment>
<proteinExistence type="predicted"/>
<dbReference type="Proteomes" id="UP001397290">
    <property type="component" value="Unassembled WGS sequence"/>
</dbReference>
<reference evidence="2 3" key="1">
    <citation type="submission" date="2020-02" db="EMBL/GenBank/DDBJ databases">
        <title>Comparative genomics of the hypocrealean fungal genus Beauvera.</title>
        <authorList>
            <person name="Showalter D.N."/>
            <person name="Bushley K.E."/>
            <person name="Rehner S.A."/>
        </authorList>
    </citation>
    <scope>NUCLEOTIDE SEQUENCE [LARGE SCALE GENOMIC DNA]</scope>
    <source>
        <strain evidence="2 3">ARSEF4384</strain>
    </source>
</reference>
<evidence type="ECO:0000313" key="2">
    <source>
        <dbReference type="EMBL" id="KAK8143952.1"/>
    </source>
</evidence>